<comment type="subcellular location">
    <subcellularLocation>
        <location evidence="1">Nucleus</location>
    </subcellularLocation>
</comment>
<keyword evidence="4" id="KW-1185">Reference proteome</keyword>
<feature type="domain" description="Chromo" evidence="2">
    <location>
        <begin position="325"/>
        <end position="375"/>
    </location>
</feature>
<dbReference type="PROSITE" id="PS50994">
    <property type="entry name" value="INTEGRASE"/>
    <property type="match status" value="1"/>
</dbReference>
<dbReference type="SUPFAM" id="SSF54160">
    <property type="entry name" value="Chromo domain-like"/>
    <property type="match status" value="1"/>
</dbReference>
<dbReference type="InterPro" id="IPR056924">
    <property type="entry name" value="SH3_Tf2-1"/>
</dbReference>
<reference evidence="5" key="1">
    <citation type="submission" date="2025-08" db="UniProtKB">
        <authorList>
            <consortium name="RefSeq"/>
        </authorList>
    </citation>
    <scope>IDENTIFICATION</scope>
    <source>
        <tissue evidence="5">Blood</tissue>
    </source>
</reference>
<dbReference type="InterPro" id="IPR050951">
    <property type="entry name" value="Retrovirus_Pol_polyprotein"/>
</dbReference>
<dbReference type="Gene3D" id="3.30.420.10">
    <property type="entry name" value="Ribonuclease H-like superfamily/Ribonuclease H"/>
    <property type="match status" value="1"/>
</dbReference>
<protein>
    <submittedName>
        <fullName evidence="5">Uncharacterized protein LOC117670025 isoform X1</fullName>
    </submittedName>
</protein>
<dbReference type="InterPro" id="IPR036397">
    <property type="entry name" value="RNaseH_sf"/>
</dbReference>
<feature type="domain" description="Integrase catalytic" evidence="3">
    <location>
        <begin position="87"/>
        <end position="181"/>
    </location>
</feature>
<evidence type="ECO:0000259" key="3">
    <source>
        <dbReference type="PROSITE" id="PS50994"/>
    </source>
</evidence>
<organism evidence="4 5">
    <name type="scientific">Pantherophis guttatus</name>
    <name type="common">Corn snake</name>
    <name type="synonym">Elaphe guttata</name>
    <dbReference type="NCBI Taxonomy" id="94885"/>
    <lineage>
        <taxon>Eukaryota</taxon>
        <taxon>Metazoa</taxon>
        <taxon>Chordata</taxon>
        <taxon>Craniata</taxon>
        <taxon>Vertebrata</taxon>
        <taxon>Euteleostomi</taxon>
        <taxon>Lepidosauria</taxon>
        <taxon>Squamata</taxon>
        <taxon>Bifurcata</taxon>
        <taxon>Unidentata</taxon>
        <taxon>Episquamata</taxon>
        <taxon>Toxicofera</taxon>
        <taxon>Serpentes</taxon>
        <taxon>Colubroidea</taxon>
        <taxon>Colubridae</taxon>
        <taxon>Colubrinae</taxon>
        <taxon>Pantherophis</taxon>
    </lineage>
</organism>
<gene>
    <name evidence="5" type="primary">LOC117670025</name>
</gene>
<evidence type="ECO:0000259" key="2">
    <source>
        <dbReference type="PROSITE" id="PS50013"/>
    </source>
</evidence>
<dbReference type="PROSITE" id="PS50013">
    <property type="entry name" value="CHROMO_2"/>
    <property type="match status" value="1"/>
</dbReference>
<sequence>MSFLLGGSNWGYLVRHLVGRTMAEAKLSEESLLQETGGAEAVVIPANLENTKVQLSPPSLPAELQAKKREADKYPGTVPKALEAEFPFANVKDKEKPLSELGRASWGWEWQRSPDKAAPPHPRMRDEAERLNAMIEQYLRCYIDYQQSNWADLLSFAEVAYNNAVHSSTGLTPFKIVSGMDFVPMPEYPREPPFSVSLTDWMAMLRQTWENVKRALAKAAQSYKEQADKHRTPQRPFQLGEKVYLSTKYLRLRLPSRKLGPKFIGPFPIIKIINPVTVQLQLPRLLGKIHPVFHSSLLKPVVGSTLRPTPREPPGPLVVGGQTHYEVQRILDSRWHRGRLQYLIKWKGYPLSEASWVKSANIQADRLIAKFHADHPGKPGGGGAQPGRG</sequence>
<dbReference type="SMART" id="SM00298">
    <property type="entry name" value="CHROMO"/>
    <property type="match status" value="1"/>
</dbReference>
<dbReference type="RefSeq" id="XP_060549442.1">
    <property type="nucleotide sequence ID" value="XM_060693459.1"/>
</dbReference>
<evidence type="ECO:0000256" key="1">
    <source>
        <dbReference type="ARBA" id="ARBA00004123"/>
    </source>
</evidence>
<name>A0ABM3ZM57_PANGU</name>
<evidence type="ECO:0000313" key="4">
    <source>
        <dbReference type="Proteomes" id="UP001652622"/>
    </source>
</evidence>
<dbReference type="InterPro" id="IPR012337">
    <property type="entry name" value="RNaseH-like_sf"/>
</dbReference>
<dbReference type="InterPro" id="IPR001584">
    <property type="entry name" value="Integrase_cat-core"/>
</dbReference>
<dbReference type="Gene3D" id="2.40.50.40">
    <property type="match status" value="1"/>
</dbReference>
<dbReference type="InterPro" id="IPR023780">
    <property type="entry name" value="Chromo_domain"/>
</dbReference>
<evidence type="ECO:0000313" key="5">
    <source>
        <dbReference type="RefSeq" id="XP_060549442.1"/>
    </source>
</evidence>
<dbReference type="CDD" id="cd18975">
    <property type="entry name" value="CD_MarY1_POL_like"/>
    <property type="match status" value="1"/>
</dbReference>
<dbReference type="PANTHER" id="PTHR37984:SF15">
    <property type="entry name" value="INTEGRASE CATALYTIC DOMAIN-CONTAINING PROTEIN"/>
    <property type="match status" value="1"/>
</dbReference>
<dbReference type="GeneID" id="117670025"/>
<dbReference type="PANTHER" id="PTHR37984">
    <property type="entry name" value="PROTEIN CBG26694"/>
    <property type="match status" value="1"/>
</dbReference>
<dbReference type="InterPro" id="IPR000953">
    <property type="entry name" value="Chromo/chromo_shadow_dom"/>
</dbReference>
<dbReference type="Pfam" id="PF24626">
    <property type="entry name" value="SH3_Tf2-1"/>
    <property type="match status" value="1"/>
</dbReference>
<dbReference type="Proteomes" id="UP001652622">
    <property type="component" value="Unplaced"/>
</dbReference>
<dbReference type="SUPFAM" id="SSF53098">
    <property type="entry name" value="Ribonuclease H-like"/>
    <property type="match status" value="1"/>
</dbReference>
<accession>A0ABM3ZM57</accession>
<proteinExistence type="predicted"/>
<dbReference type="Pfam" id="PF00385">
    <property type="entry name" value="Chromo"/>
    <property type="match status" value="1"/>
</dbReference>
<dbReference type="InterPro" id="IPR016197">
    <property type="entry name" value="Chromo-like_dom_sf"/>
</dbReference>